<keyword evidence="2" id="KW-0805">Transcription regulation</keyword>
<dbReference type="GO" id="GO:0003677">
    <property type="term" value="F:DNA binding"/>
    <property type="evidence" value="ECO:0007669"/>
    <property type="project" value="InterPro"/>
</dbReference>
<dbReference type="SUPFAM" id="SSF88659">
    <property type="entry name" value="Sigma3 and sigma4 domains of RNA polymerase sigma factors"/>
    <property type="match status" value="1"/>
</dbReference>
<keyword evidence="8" id="KW-1185">Reference proteome</keyword>
<comment type="caution">
    <text evidence="7">The sequence shown here is derived from an EMBL/GenBank/DDBJ whole genome shotgun (WGS) entry which is preliminary data.</text>
</comment>
<dbReference type="PANTHER" id="PTHR43133">
    <property type="entry name" value="RNA POLYMERASE ECF-TYPE SIGMA FACTO"/>
    <property type="match status" value="1"/>
</dbReference>
<feature type="domain" description="RNA polymerase sigma-70 region 2" evidence="5">
    <location>
        <begin position="25"/>
        <end position="90"/>
    </location>
</feature>
<protein>
    <submittedName>
        <fullName evidence="7">Sigma-70 family RNA polymerase sigma factor</fullName>
    </submittedName>
</protein>
<comment type="similarity">
    <text evidence="1">Belongs to the sigma-70 factor family. ECF subfamily.</text>
</comment>
<gene>
    <name evidence="7" type="ORF">GO816_13515</name>
</gene>
<dbReference type="InterPro" id="IPR013325">
    <property type="entry name" value="RNA_pol_sigma_r2"/>
</dbReference>
<dbReference type="InterPro" id="IPR007627">
    <property type="entry name" value="RNA_pol_sigma70_r2"/>
</dbReference>
<keyword evidence="4" id="KW-0804">Transcription</keyword>
<dbReference type="AlphaFoldDB" id="A0A6I4IFJ9"/>
<dbReference type="OrthoDB" id="1524077at2"/>
<dbReference type="GO" id="GO:0016987">
    <property type="term" value="F:sigma factor activity"/>
    <property type="evidence" value="ECO:0007669"/>
    <property type="project" value="UniProtKB-KW"/>
</dbReference>
<proteinExistence type="inferred from homology"/>
<dbReference type="InterPro" id="IPR013324">
    <property type="entry name" value="RNA_pol_sigma_r3/r4-like"/>
</dbReference>
<organism evidence="7 8">
    <name type="scientific">Mucilaginibacter aquatilis</name>
    <dbReference type="NCBI Taxonomy" id="1517760"/>
    <lineage>
        <taxon>Bacteria</taxon>
        <taxon>Pseudomonadati</taxon>
        <taxon>Bacteroidota</taxon>
        <taxon>Sphingobacteriia</taxon>
        <taxon>Sphingobacteriales</taxon>
        <taxon>Sphingobacteriaceae</taxon>
        <taxon>Mucilaginibacter</taxon>
    </lineage>
</organism>
<dbReference type="NCBIfam" id="TIGR02937">
    <property type="entry name" value="sigma70-ECF"/>
    <property type="match status" value="1"/>
</dbReference>
<dbReference type="Pfam" id="PF08281">
    <property type="entry name" value="Sigma70_r4_2"/>
    <property type="match status" value="1"/>
</dbReference>
<accession>A0A6I4IFJ9</accession>
<evidence type="ECO:0000259" key="6">
    <source>
        <dbReference type="Pfam" id="PF08281"/>
    </source>
</evidence>
<dbReference type="PANTHER" id="PTHR43133:SF46">
    <property type="entry name" value="RNA POLYMERASE SIGMA-70 FACTOR ECF SUBFAMILY"/>
    <property type="match status" value="1"/>
</dbReference>
<dbReference type="Proteomes" id="UP000434850">
    <property type="component" value="Unassembled WGS sequence"/>
</dbReference>
<dbReference type="InterPro" id="IPR036388">
    <property type="entry name" value="WH-like_DNA-bd_sf"/>
</dbReference>
<dbReference type="GO" id="GO:0006352">
    <property type="term" value="P:DNA-templated transcription initiation"/>
    <property type="evidence" value="ECO:0007669"/>
    <property type="project" value="InterPro"/>
</dbReference>
<dbReference type="Pfam" id="PF04542">
    <property type="entry name" value="Sigma70_r2"/>
    <property type="match status" value="1"/>
</dbReference>
<evidence type="ECO:0000313" key="7">
    <source>
        <dbReference type="EMBL" id="MVN92149.1"/>
    </source>
</evidence>
<evidence type="ECO:0000256" key="2">
    <source>
        <dbReference type="ARBA" id="ARBA00023015"/>
    </source>
</evidence>
<evidence type="ECO:0000313" key="8">
    <source>
        <dbReference type="Proteomes" id="UP000434850"/>
    </source>
</evidence>
<dbReference type="SUPFAM" id="SSF88946">
    <property type="entry name" value="Sigma2 domain of RNA polymerase sigma factors"/>
    <property type="match status" value="1"/>
</dbReference>
<evidence type="ECO:0000259" key="5">
    <source>
        <dbReference type="Pfam" id="PF04542"/>
    </source>
</evidence>
<dbReference type="InterPro" id="IPR014284">
    <property type="entry name" value="RNA_pol_sigma-70_dom"/>
</dbReference>
<dbReference type="InterPro" id="IPR039425">
    <property type="entry name" value="RNA_pol_sigma-70-like"/>
</dbReference>
<dbReference type="Gene3D" id="1.10.1740.10">
    <property type="match status" value="1"/>
</dbReference>
<reference evidence="7 8" key="1">
    <citation type="submission" date="2019-12" db="EMBL/GenBank/DDBJ databases">
        <title>Mucilaginibacter sp. HME9299 genome sequencing and assembly.</title>
        <authorList>
            <person name="Kang H."/>
            <person name="Kim H."/>
            <person name="Joh K."/>
        </authorList>
    </citation>
    <scope>NUCLEOTIDE SEQUENCE [LARGE SCALE GENOMIC DNA]</scope>
    <source>
        <strain evidence="7 8">HME9299</strain>
    </source>
</reference>
<sequence>MYLQLSDEELVGLLKVDDHLALENLFNRYYKSLCQLSAVYTKDFEIAEEVVANMFMKLWDTRNDLNLQNVKGYLSVSIRNASINQLQRKKLVVESIDEVAHQLSNIADELTPLNIITGRESYNRILKLIDTLPASQREVLLMSHVDNLSKHEIAAISDISVRTVETTLYQSVKKLRLLLKDFYNSAASN</sequence>
<dbReference type="InterPro" id="IPR013249">
    <property type="entry name" value="RNA_pol_sigma70_r4_t2"/>
</dbReference>
<dbReference type="Gene3D" id="1.10.10.10">
    <property type="entry name" value="Winged helix-like DNA-binding domain superfamily/Winged helix DNA-binding domain"/>
    <property type="match status" value="1"/>
</dbReference>
<keyword evidence="3" id="KW-0731">Sigma factor</keyword>
<evidence type="ECO:0000256" key="1">
    <source>
        <dbReference type="ARBA" id="ARBA00010641"/>
    </source>
</evidence>
<name>A0A6I4IFJ9_9SPHI</name>
<dbReference type="RefSeq" id="WP_157542467.1">
    <property type="nucleotide sequence ID" value="NZ_WQLA01000005.1"/>
</dbReference>
<evidence type="ECO:0000256" key="3">
    <source>
        <dbReference type="ARBA" id="ARBA00023082"/>
    </source>
</evidence>
<evidence type="ECO:0000256" key="4">
    <source>
        <dbReference type="ARBA" id="ARBA00023163"/>
    </source>
</evidence>
<feature type="domain" description="RNA polymerase sigma factor 70 region 4 type 2" evidence="6">
    <location>
        <begin position="123"/>
        <end position="175"/>
    </location>
</feature>
<dbReference type="CDD" id="cd06171">
    <property type="entry name" value="Sigma70_r4"/>
    <property type="match status" value="1"/>
</dbReference>
<dbReference type="EMBL" id="WQLA01000005">
    <property type="protein sequence ID" value="MVN92149.1"/>
    <property type="molecule type" value="Genomic_DNA"/>
</dbReference>